<sequence length="100" mass="11150">MHPDYSGKPSSAVTSTGTEKTFLTRNLKNINECNKLELPDLPSHSQSVESVVKLTSEASHTIDGLESKHKHILPKALSRRMRPSFLSDSSYSENYDDFAI</sequence>
<evidence type="ECO:0000313" key="3">
    <source>
        <dbReference type="Proteomes" id="UP001162480"/>
    </source>
</evidence>
<feature type="region of interest" description="Disordered" evidence="1">
    <location>
        <begin position="1"/>
        <end position="21"/>
    </location>
</feature>
<dbReference type="AlphaFoldDB" id="A0AA36AK20"/>
<dbReference type="EMBL" id="OX597814">
    <property type="protein sequence ID" value="CAI9716427.1"/>
    <property type="molecule type" value="Genomic_DNA"/>
</dbReference>
<feature type="compositionally biased region" description="Polar residues" evidence="1">
    <location>
        <begin position="8"/>
        <end position="21"/>
    </location>
</feature>
<evidence type="ECO:0000256" key="1">
    <source>
        <dbReference type="SAM" id="MobiDB-lite"/>
    </source>
</evidence>
<name>A0AA36AK20_OCTVU</name>
<gene>
    <name evidence="2" type="ORF">OCTVUL_1B022005</name>
</gene>
<keyword evidence="3" id="KW-1185">Reference proteome</keyword>
<accession>A0AA36AK20</accession>
<organism evidence="2 3">
    <name type="scientific">Octopus vulgaris</name>
    <name type="common">Common octopus</name>
    <dbReference type="NCBI Taxonomy" id="6645"/>
    <lineage>
        <taxon>Eukaryota</taxon>
        <taxon>Metazoa</taxon>
        <taxon>Spiralia</taxon>
        <taxon>Lophotrochozoa</taxon>
        <taxon>Mollusca</taxon>
        <taxon>Cephalopoda</taxon>
        <taxon>Coleoidea</taxon>
        <taxon>Octopodiformes</taxon>
        <taxon>Octopoda</taxon>
        <taxon>Incirrata</taxon>
        <taxon>Octopodidae</taxon>
        <taxon>Octopus</taxon>
    </lineage>
</organism>
<evidence type="ECO:0000313" key="2">
    <source>
        <dbReference type="EMBL" id="CAI9716427.1"/>
    </source>
</evidence>
<protein>
    <submittedName>
        <fullName evidence="2">Uncharacterized protein</fullName>
    </submittedName>
</protein>
<dbReference type="Proteomes" id="UP001162480">
    <property type="component" value="Chromosome 1"/>
</dbReference>
<proteinExistence type="predicted"/>
<reference evidence="2" key="1">
    <citation type="submission" date="2023-08" db="EMBL/GenBank/DDBJ databases">
        <authorList>
            <person name="Alioto T."/>
            <person name="Alioto T."/>
            <person name="Gomez Garrido J."/>
        </authorList>
    </citation>
    <scope>NUCLEOTIDE SEQUENCE</scope>
</reference>